<evidence type="ECO:0000313" key="10">
    <source>
        <dbReference type="Proteomes" id="UP000321250"/>
    </source>
</evidence>
<dbReference type="EC" id="3.4.-.-" evidence="8"/>
<evidence type="ECO:0000256" key="1">
    <source>
        <dbReference type="ARBA" id="ARBA00008136"/>
    </source>
</evidence>
<evidence type="ECO:0000256" key="2">
    <source>
        <dbReference type="ARBA" id="ARBA00022670"/>
    </source>
</evidence>
<evidence type="ECO:0000256" key="5">
    <source>
        <dbReference type="ARBA" id="ARBA00023124"/>
    </source>
</evidence>
<organism evidence="9 10">
    <name type="scientific">Sphingomonas ginsenosidivorax</name>
    <dbReference type="NCBI Taxonomy" id="862135"/>
    <lineage>
        <taxon>Bacteria</taxon>
        <taxon>Pseudomonadati</taxon>
        <taxon>Pseudomonadota</taxon>
        <taxon>Alphaproteobacteria</taxon>
        <taxon>Sphingomonadales</taxon>
        <taxon>Sphingomonadaceae</taxon>
        <taxon>Sphingomonas</taxon>
    </lineage>
</organism>
<dbReference type="GO" id="GO:0003697">
    <property type="term" value="F:single-stranded DNA binding"/>
    <property type="evidence" value="ECO:0007669"/>
    <property type="project" value="InterPro"/>
</dbReference>
<dbReference type="InterPro" id="IPR003738">
    <property type="entry name" value="SRAP"/>
</dbReference>
<dbReference type="GO" id="GO:0016829">
    <property type="term" value="F:lyase activity"/>
    <property type="evidence" value="ECO:0007669"/>
    <property type="project" value="UniProtKB-KW"/>
</dbReference>
<evidence type="ECO:0000256" key="7">
    <source>
        <dbReference type="ARBA" id="ARBA00023239"/>
    </source>
</evidence>
<comment type="similarity">
    <text evidence="1 8">Belongs to the SOS response-associated peptidase family.</text>
</comment>
<keyword evidence="2 8" id="KW-0645">Protease</keyword>
<name>A0A5C6UJN1_9SPHN</name>
<dbReference type="SUPFAM" id="SSF143081">
    <property type="entry name" value="BB1717-like"/>
    <property type="match status" value="1"/>
</dbReference>
<dbReference type="PANTHER" id="PTHR13604:SF0">
    <property type="entry name" value="ABASIC SITE PROCESSING PROTEIN HMCES"/>
    <property type="match status" value="1"/>
</dbReference>
<keyword evidence="6" id="KW-0238">DNA-binding</keyword>
<keyword evidence="3" id="KW-0227">DNA damage</keyword>
<gene>
    <name evidence="9" type="ORF">FSB78_11525</name>
</gene>
<keyword evidence="7" id="KW-0456">Lyase</keyword>
<dbReference type="RefSeq" id="WP_147084155.1">
    <property type="nucleotide sequence ID" value="NZ_VOQR01000001.1"/>
</dbReference>
<reference evidence="9 10" key="1">
    <citation type="journal article" date="2013" name="Antonie Van Leeuwenhoek">
        <title>Sphingomonas ginsenosidivorax sp. nov., with the ability to transform ginsenosides.</title>
        <authorList>
            <person name="Jin X.F."/>
            <person name="Kim J.K."/>
            <person name="Liu Q.M."/>
            <person name="Kang M.S."/>
            <person name="He D."/>
            <person name="Jin F.X."/>
            <person name="Kim S.C."/>
            <person name="Im W.T."/>
        </authorList>
    </citation>
    <scope>NUCLEOTIDE SEQUENCE [LARGE SCALE GENOMIC DNA]</scope>
    <source>
        <strain evidence="9 10">KHI67</strain>
    </source>
</reference>
<proteinExistence type="inferred from homology"/>
<dbReference type="GO" id="GO:0008233">
    <property type="term" value="F:peptidase activity"/>
    <property type="evidence" value="ECO:0007669"/>
    <property type="project" value="UniProtKB-KW"/>
</dbReference>
<dbReference type="GO" id="GO:0006508">
    <property type="term" value="P:proteolysis"/>
    <property type="evidence" value="ECO:0007669"/>
    <property type="project" value="UniProtKB-KW"/>
</dbReference>
<evidence type="ECO:0000313" key="9">
    <source>
        <dbReference type="EMBL" id="TXC72899.1"/>
    </source>
</evidence>
<dbReference type="PANTHER" id="PTHR13604">
    <property type="entry name" value="DC12-RELATED"/>
    <property type="match status" value="1"/>
</dbReference>
<protein>
    <recommendedName>
        <fullName evidence="8">Abasic site processing protein</fullName>
        <ecNumber evidence="8">3.4.-.-</ecNumber>
    </recommendedName>
</protein>
<dbReference type="Gene3D" id="3.90.1680.10">
    <property type="entry name" value="SOS response associated peptidase-like"/>
    <property type="match status" value="1"/>
</dbReference>
<sequence length="210" mass="23535">MCNRARNLGEPEALFSRFDAGWAPGVVRPNSDPVELYPRGKAYVVRAERDRRVLDVMAWDVLGGQAAWPMTNVRNLGLPQWRRLAAEPHNRCLIPLTEFCEWTPDKHKVGKGAPIKGEMWFAVPDQPLFAVAGFWQQTVKGAGFTMVTCDPNPLVAPIHPKAMITILHPEDHARWLTGSYDDVVALQRPYPADRMTVRGPVFPTREGAEA</sequence>
<keyword evidence="5" id="KW-0190">Covalent protein-DNA linkage</keyword>
<comment type="caution">
    <text evidence="9">The sequence shown here is derived from an EMBL/GenBank/DDBJ whole genome shotgun (WGS) entry which is preliminary data.</text>
</comment>
<dbReference type="Pfam" id="PF02586">
    <property type="entry name" value="SRAP"/>
    <property type="match status" value="1"/>
</dbReference>
<keyword evidence="4 8" id="KW-0378">Hydrolase</keyword>
<keyword evidence="10" id="KW-1185">Reference proteome</keyword>
<evidence type="ECO:0000256" key="8">
    <source>
        <dbReference type="RuleBase" id="RU364100"/>
    </source>
</evidence>
<dbReference type="InterPro" id="IPR036590">
    <property type="entry name" value="SRAP-like"/>
</dbReference>
<dbReference type="EMBL" id="VOQR01000001">
    <property type="protein sequence ID" value="TXC72899.1"/>
    <property type="molecule type" value="Genomic_DNA"/>
</dbReference>
<accession>A0A5C6UJN1</accession>
<dbReference type="Proteomes" id="UP000321250">
    <property type="component" value="Unassembled WGS sequence"/>
</dbReference>
<evidence type="ECO:0000256" key="4">
    <source>
        <dbReference type="ARBA" id="ARBA00022801"/>
    </source>
</evidence>
<evidence type="ECO:0000256" key="3">
    <source>
        <dbReference type="ARBA" id="ARBA00022763"/>
    </source>
</evidence>
<dbReference type="AlphaFoldDB" id="A0A5C6UJN1"/>
<dbReference type="OrthoDB" id="9782620at2"/>
<evidence type="ECO:0000256" key="6">
    <source>
        <dbReference type="ARBA" id="ARBA00023125"/>
    </source>
</evidence>
<dbReference type="GO" id="GO:0106300">
    <property type="term" value="P:protein-DNA covalent cross-linking repair"/>
    <property type="evidence" value="ECO:0007669"/>
    <property type="project" value="InterPro"/>
</dbReference>